<keyword evidence="1" id="KW-1133">Transmembrane helix</keyword>
<reference evidence="2 3" key="1">
    <citation type="submission" date="2015-10" db="EMBL/GenBank/DDBJ databases">
        <title>Draft genome sequence of Novosphingobium fuchskuhlense DSM 25065 isolated from a surface water sample of the southwest basin of Lake Grosse Fuchskuhle.</title>
        <authorList>
            <person name="Ruckert C."/>
            <person name="Winkler A."/>
            <person name="Glaeser J."/>
            <person name="Grossart H.-P."/>
            <person name="Kalinowski J."/>
            <person name="Glaeser S."/>
        </authorList>
    </citation>
    <scope>NUCLEOTIDE SEQUENCE [LARGE SCALE GENOMIC DNA]</scope>
    <source>
        <strain evidence="2 3">FNE08-7</strain>
    </source>
</reference>
<gene>
    <name evidence="2" type="ORF">AQZ52_15585</name>
</gene>
<protein>
    <recommendedName>
        <fullName evidence="4">Sugar transporter</fullName>
    </recommendedName>
</protein>
<dbReference type="OrthoDB" id="5801787at2"/>
<proteinExistence type="predicted"/>
<accession>A0A117USX9</accession>
<dbReference type="Proteomes" id="UP000058012">
    <property type="component" value="Unassembled WGS sequence"/>
</dbReference>
<evidence type="ECO:0008006" key="4">
    <source>
        <dbReference type="Google" id="ProtNLM"/>
    </source>
</evidence>
<evidence type="ECO:0000313" key="3">
    <source>
        <dbReference type="Proteomes" id="UP000058012"/>
    </source>
</evidence>
<comment type="caution">
    <text evidence="2">The sequence shown here is derived from an EMBL/GenBank/DDBJ whole genome shotgun (WGS) entry which is preliminary data.</text>
</comment>
<keyword evidence="1" id="KW-0812">Transmembrane</keyword>
<dbReference type="EMBL" id="LLZS01000009">
    <property type="protein sequence ID" value="KUR70275.1"/>
    <property type="molecule type" value="Genomic_DNA"/>
</dbReference>
<dbReference type="AlphaFoldDB" id="A0A117USX9"/>
<feature type="transmembrane region" description="Helical" evidence="1">
    <location>
        <begin position="52"/>
        <end position="81"/>
    </location>
</feature>
<feature type="transmembrane region" description="Helical" evidence="1">
    <location>
        <begin position="12"/>
        <end position="32"/>
    </location>
</feature>
<feature type="transmembrane region" description="Helical" evidence="1">
    <location>
        <begin position="115"/>
        <end position="134"/>
    </location>
</feature>
<dbReference type="STRING" id="1117702.AQZ52_15585"/>
<sequence>MPLNARPKAPASFWIVAVLSLLWNLFGCYDYLMSKLSPASYFAANGMNAESAAYMAALPAWLTAFWALGVWGSLLGSLLLITRSKQAAPAFALSLLGLAVSQLTQAFWLHPPQPAPAGLVLTIWSALVFFLIYARSMAARGVLR</sequence>
<evidence type="ECO:0000313" key="2">
    <source>
        <dbReference type="EMBL" id="KUR70275.1"/>
    </source>
</evidence>
<dbReference type="RefSeq" id="WP_067913050.1">
    <property type="nucleotide sequence ID" value="NZ_KQ954246.1"/>
</dbReference>
<name>A0A117USX9_9SPHN</name>
<feature type="transmembrane region" description="Helical" evidence="1">
    <location>
        <begin position="88"/>
        <end position="109"/>
    </location>
</feature>
<evidence type="ECO:0000256" key="1">
    <source>
        <dbReference type="SAM" id="Phobius"/>
    </source>
</evidence>
<keyword evidence="3" id="KW-1185">Reference proteome</keyword>
<keyword evidence="1" id="KW-0472">Membrane</keyword>
<organism evidence="2 3">
    <name type="scientific">Novosphingobium fuchskuhlense</name>
    <dbReference type="NCBI Taxonomy" id="1117702"/>
    <lineage>
        <taxon>Bacteria</taxon>
        <taxon>Pseudomonadati</taxon>
        <taxon>Pseudomonadota</taxon>
        <taxon>Alphaproteobacteria</taxon>
        <taxon>Sphingomonadales</taxon>
        <taxon>Sphingomonadaceae</taxon>
        <taxon>Novosphingobium</taxon>
    </lineage>
</organism>